<dbReference type="Proteomes" id="UP000094578">
    <property type="component" value="Unassembled WGS sequence"/>
</dbReference>
<reference evidence="2 3" key="1">
    <citation type="submission" date="2016-08" db="EMBL/GenBank/DDBJ databases">
        <title>Genome sequencing of Paenibacillus sp. TI45-13ar, isolated from Korean traditional nuruk.</title>
        <authorList>
            <person name="Kim S.-J."/>
        </authorList>
    </citation>
    <scope>NUCLEOTIDE SEQUENCE [LARGE SCALE GENOMIC DNA]</scope>
    <source>
        <strain evidence="2 3">TI45-13ar</strain>
    </source>
</reference>
<dbReference type="AlphaFoldDB" id="A0A1E3L7A1"/>
<accession>A0A1E3L7A1</accession>
<sequence>MLERTFKMTDPENVAVHVYEWLPEDDQNHRPLRGIVQITHGMSETAKRYKRFAESLTEQGFIVYAHDQRGHGLTASGPEYLGDPGDNGFYWMTQNVMQLSEWIRDHHPNTPLFIMGHSMGSFIIQKVMYEQPDLYDGFMLSGTNGKRNLLRVGKQIAHLQQRLRGQVHRSLLLNIIVFASYNKGLPRPRKTFDWLSRDPEEVSLFMNDPLCGKLPSVRFYVHFFELLLEIHQPDHMKRIPPNKPVYLFSGERDPVGQYGKGVKQLYQQYLQLGLEDVKLDLYSDSRHETLNDTNRDEVTANVIHWLNEHLSTKPVTSK</sequence>
<keyword evidence="3" id="KW-1185">Reference proteome</keyword>
<dbReference type="PATRIC" id="fig|1886670.3.peg.1847"/>
<evidence type="ECO:0000313" key="3">
    <source>
        <dbReference type="Proteomes" id="UP000094578"/>
    </source>
</evidence>
<dbReference type="SUPFAM" id="SSF53474">
    <property type="entry name" value="alpha/beta-Hydrolases"/>
    <property type="match status" value="1"/>
</dbReference>
<dbReference type="Pfam" id="PF12146">
    <property type="entry name" value="Hydrolase_4"/>
    <property type="match status" value="1"/>
</dbReference>
<dbReference type="Gene3D" id="3.40.50.1820">
    <property type="entry name" value="alpha/beta hydrolase"/>
    <property type="match status" value="1"/>
</dbReference>
<name>A0A1E3L7A1_9BACL</name>
<organism evidence="2 3">
    <name type="scientific">Paenibacillus nuruki</name>
    <dbReference type="NCBI Taxonomy" id="1886670"/>
    <lineage>
        <taxon>Bacteria</taxon>
        <taxon>Bacillati</taxon>
        <taxon>Bacillota</taxon>
        <taxon>Bacilli</taxon>
        <taxon>Bacillales</taxon>
        <taxon>Paenibacillaceae</taxon>
        <taxon>Paenibacillus</taxon>
    </lineage>
</organism>
<dbReference type="InterPro" id="IPR029058">
    <property type="entry name" value="AB_hydrolase_fold"/>
</dbReference>
<dbReference type="InterPro" id="IPR051044">
    <property type="entry name" value="MAG_DAG_Lipase"/>
</dbReference>
<gene>
    <name evidence="2" type="primary">pldB</name>
    <name evidence="2" type="ORF">PTI45_01816</name>
</gene>
<dbReference type="InterPro" id="IPR022742">
    <property type="entry name" value="Hydrolase_4"/>
</dbReference>
<dbReference type="STRING" id="1886670.PTI45_01816"/>
<dbReference type="PANTHER" id="PTHR11614">
    <property type="entry name" value="PHOSPHOLIPASE-RELATED"/>
    <property type="match status" value="1"/>
</dbReference>
<dbReference type="EC" id="3.1.1.5" evidence="2"/>
<evidence type="ECO:0000313" key="2">
    <source>
        <dbReference type="EMBL" id="ODP28840.1"/>
    </source>
</evidence>
<comment type="caution">
    <text evidence="2">The sequence shown here is derived from an EMBL/GenBank/DDBJ whole genome shotgun (WGS) entry which is preliminary data.</text>
</comment>
<feature type="domain" description="Serine aminopeptidase S33" evidence="1">
    <location>
        <begin position="32"/>
        <end position="293"/>
    </location>
</feature>
<dbReference type="GO" id="GO:0004622">
    <property type="term" value="F:phosphatidylcholine lysophospholipase activity"/>
    <property type="evidence" value="ECO:0007669"/>
    <property type="project" value="UniProtKB-EC"/>
</dbReference>
<proteinExistence type="predicted"/>
<evidence type="ECO:0000259" key="1">
    <source>
        <dbReference type="Pfam" id="PF12146"/>
    </source>
</evidence>
<keyword evidence="2" id="KW-0378">Hydrolase</keyword>
<dbReference type="RefSeq" id="WP_069327239.1">
    <property type="nucleotide sequence ID" value="NZ_MDER01000034.1"/>
</dbReference>
<protein>
    <submittedName>
        <fullName evidence="2">Lysophospholipase</fullName>
        <ecNumber evidence="2">3.1.1.5</ecNumber>
    </submittedName>
</protein>
<dbReference type="EMBL" id="MDER01000034">
    <property type="protein sequence ID" value="ODP28840.1"/>
    <property type="molecule type" value="Genomic_DNA"/>
</dbReference>